<dbReference type="STRING" id="1220554.GCA_001552135_00048"/>
<dbReference type="RefSeq" id="WP_148344540.1">
    <property type="nucleotide sequence ID" value="NZ_VSFG01000006.1"/>
</dbReference>
<evidence type="ECO:0000313" key="4">
    <source>
        <dbReference type="Proteomes" id="UP000323380"/>
    </source>
</evidence>
<dbReference type="AlphaFoldDB" id="A0A5D0NGC1"/>
<gene>
    <name evidence="3" type="ORF">FXF69_25820</name>
</gene>
<dbReference type="InterPro" id="IPR046259">
    <property type="entry name" value="DUF6292"/>
</dbReference>
<feature type="region of interest" description="Disordered" evidence="1">
    <location>
        <begin position="110"/>
        <end position="133"/>
    </location>
</feature>
<comment type="caution">
    <text evidence="3">The sequence shown here is derived from an EMBL/GenBank/DDBJ whole genome shotgun (WGS) entry which is preliminary data.</text>
</comment>
<name>A0A5D0NGC1_9ACTN</name>
<evidence type="ECO:0000256" key="1">
    <source>
        <dbReference type="SAM" id="MobiDB-lite"/>
    </source>
</evidence>
<sequence>MSISRMRAHTPAHHPDPEVDAAHGYITAVVEALSGRGIQVDRSWLDPKGPVDATIVTGDNALVWDEWTGCTFGLYVSGRQGERTVLKDERPLGGGVLVPPAVLARLVETGSSLPPATREPGARDGLFDALRDR</sequence>
<dbReference type="EMBL" id="VSFG01000006">
    <property type="protein sequence ID" value="TYB43261.1"/>
    <property type="molecule type" value="Genomic_DNA"/>
</dbReference>
<feature type="domain" description="DUF6292" evidence="2">
    <location>
        <begin position="25"/>
        <end position="108"/>
    </location>
</feature>
<reference evidence="3 4" key="1">
    <citation type="submission" date="2019-08" db="EMBL/GenBank/DDBJ databases">
        <title>Actinomadura sp. nov. CYP1-5 isolated from mountain soil.</title>
        <authorList>
            <person name="Songsumanus A."/>
            <person name="Kuncharoen N."/>
            <person name="Kudo T."/>
            <person name="Yuki M."/>
            <person name="Igarashi Y."/>
            <person name="Tanasupawat S."/>
        </authorList>
    </citation>
    <scope>NUCLEOTIDE SEQUENCE [LARGE SCALE GENOMIC DNA]</scope>
    <source>
        <strain evidence="3 4">JCM 14158</strain>
    </source>
</reference>
<feature type="compositionally biased region" description="Basic and acidic residues" evidence="1">
    <location>
        <begin position="120"/>
        <end position="133"/>
    </location>
</feature>
<accession>A0A5D0NGC1</accession>
<feature type="region of interest" description="Disordered" evidence="1">
    <location>
        <begin position="1"/>
        <end position="20"/>
    </location>
</feature>
<keyword evidence="4" id="KW-1185">Reference proteome</keyword>
<protein>
    <recommendedName>
        <fullName evidence="2">DUF6292 domain-containing protein</fullName>
    </recommendedName>
</protein>
<dbReference type="Proteomes" id="UP000323380">
    <property type="component" value="Unassembled WGS sequence"/>
</dbReference>
<organism evidence="3 4">
    <name type="scientific">Actinomadura chibensis</name>
    <dbReference type="NCBI Taxonomy" id="392828"/>
    <lineage>
        <taxon>Bacteria</taxon>
        <taxon>Bacillati</taxon>
        <taxon>Actinomycetota</taxon>
        <taxon>Actinomycetes</taxon>
        <taxon>Streptosporangiales</taxon>
        <taxon>Thermomonosporaceae</taxon>
        <taxon>Actinomadura</taxon>
    </lineage>
</organism>
<dbReference type="Pfam" id="PF19809">
    <property type="entry name" value="DUF6292"/>
    <property type="match status" value="1"/>
</dbReference>
<proteinExistence type="predicted"/>
<evidence type="ECO:0000259" key="2">
    <source>
        <dbReference type="Pfam" id="PF19809"/>
    </source>
</evidence>
<evidence type="ECO:0000313" key="3">
    <source>
        <dbReference type="EMBL" id="TYB43261.1"/>
    </source>
</evidence>
<feature type="compositionally biased region" description="Basic residues" evidence="1">
    <location>
        <begin position="1"/>
        <end position="12"/>
    </location>
</feature>